<sequence length="73" mass="8140">MPDWLRVIPGQNGGVKEWPCACELLTWGTHGSRMHYGKKTSQQSQSHDLGSVLLGSLGSCHPCECYFDMYNLP</sequence>
<dbReference type="AlphaFoldDB" id="A0AAE0QLP1"/>
<gene>
    <name evidence="1" type="ORF">QTP70_029323</name>
</gene>
<organism evidence="1 2">
    <name type="scientific">Hemibagrus guttatus</name>
    <dbReference type="NCBI Taxonomy" id="175788"/>
    <lineage>
        <taxon>Eukaryota</taxon>
        <taxon>Metazoa</taxon>
        <taxon>Chordata</taxon>
        <taxon>Craniata</taxon>
        <taxon>Vertebrata</taxon>
        <taxon>Euteleostomi</taxon>
        <taxon>Actinopterygii</taxon>
        <taxon>Neopterygii</taxon>
        <taxon>Teleostei</taxon>
        <taxon>Ostariophysi</taxon>
        <taxon>Siluriformes</taxon>
        <taxon>Bagridae</taxon>
        <taxon>Hemibagrus</taxon>
    </lineage>
</organism>
<evidence type="ECO:0000313" key="1">
    <source>
        <dbReference type="EMBL" id="KAK3524444.1"/>
    </source>
</evidence>
<dbReference type="EMBL" id="JAUCMX010000014">
    <property type="protein sequence ID" value="KAK3524444.1"/>
    <property type="molecule type" value="Genomic_DNA"/>
</dbReference>
<evidence type="ECO:0000313" key="2">
    <source>
        <dbReference type="Proteomes" id="UP001274896"/>
    </source>
</evidence>
<name>A0AAE0QLP1_9TELE</name>
<accession>A0AAE0QLP1</accession>
<dbReference type="Proteomes" id="UP001274896">
    <property type="component" value="Unassembled WGS sequence"/>
</dbReference>
<proteinExistence type="predicted"/>
<protein>
    <submittedName>
        <fullName evidence="1">Uncharacterized protein</fullName>
    </submittedName>
</protein>
<reference evidence="1" key="1">
    <citation type="submission" date="2023-06" db="EMBL/GenBank/DDBJ databases">
        <title>Male Hemibagrus guttatus genome.</title>
        <authorList>
            <person name="Bian C."/>
        </authorList>
    </citation>
    <scope>NUCLEOTIDE SEQUENCE</scope>
    <source>
        <strain evidence="1">Male_cb2023</strain>
        <tissue evidence="1">Muscle</tissue>
    </source>
</reference>
<keyword evidence="2" id="KW-1185">Reference proteome</keyword>
<comment type="caution">
    <text evidence="1">The sequence shown here is derived from an EMBL/GenBank/DDBJ whole genome shotgun (WGS) entry which is preliminary data.</text>
</comment>